<organism evidence="7 8">
    <name type="scientific">Cytophaga hutchinsonii (strain ATCC 33406 / DSM 1761 / CIP 103989 / NBRC 15051 / NCIMB 9469 / D465)</name>
    <dbReference type="NCBI Taxonomy" id="269798"/>
    <lineage>
        <taxon>Bacteria</taxon>
        <taxon>Pseudomonadati</taxon>
        <taxon>Bacteroidota</taxon>
        <taxon>Cytophagia</taxon>
        <taxon>Cytophagales</taxon>
        <taxon>Cytophagaceae</taxon>
        <taxon>Cytophaga</taxon>
    </lineage>
</organism>
<dbReference type="InterPro" id="IPR011006">
    <property type="entry name" value="CheY-like_superfamily"/>
</dbReference>
<keyword evidence="8" id="KW-1185">Reference proteome</keyword>
<dbReference type="GO" id="GO:0000976">
    <property type="term" value="F:transcription cis-regulatory region binding"/>
    <property type="evidence" value="ECO:0007669"/>
    <property type="project" value="TreeGrafter"/>
</dbReference>
<evidence type="ECO:0000256" key="2">
    <source>
        <dbReference type="ARBA" id="ARBA00023012"/>
    </source>
</evidence>
<keyword evidence="5" id="KW-1133">Transmembrane helix</keyword>
<keyword evidence="2" id="KW-0902">Two-component regulatory system</keyword>
<evidence type="ECO:0000256" key="5">
    <source>
        <dbReference type="SAM" id="Phobius"/>
    </source>
</evidence>
<evidence type="ECO:0000256" key="4">
    <source>
        <dbReference type="PROSITE-ProRule" id="PRU00169"/>
    </source>
</evidence>
<keyword evidence="5" id="KW-0812">Transmembrane</keyword>
<feature type="modified residue" description="4-aspartylphosphate" evidence="4">
    <location>
        <position position="56"/>
    </location>
</feature>
<keyword evidence="3" id="KW-0238">DNA-binding</keyword>
<dbReference type="SUPFAM" id="SSF52172">
    <property type="entry name" value="CheY-like"/>
    <property type="match status" value="1"/>
</dbReference>
<evidence type="ECO:0000259" key="6">
    <source>
        <dbReference type="PROSITE" id="PS50110"/>
    </source>
</evidence>
<dbReference type="Proteomes" id="UP000001822">
    <property type="component" value="Chromosome"/>
</dbReference>
<protein>
    <submittedName>
        <fullName evidence="7">Response regulator of Zn/Pb responsive two-component regulatory system</fullName>
    </submittedName>
</protein>
<gene>
    <name evidence="7" type="primary">zraR</name>
    <name evidence="7" type="ordered locus">CHU_2881</name>
</gene>
<evidence type="ECO:0000313" key="7">
    <source>
        <dbReference type="EMBL" id="ABG60128.1"/>
    </source>
</evidence>
<reference evidence="7 8" key="1">
    <citation type="journal article" date="2007" name="Appl. Environ. Microbiol.">
        <title>Genome sequence of the cellulolytic gliding bacterium Cytophaga hutchinsonii.</title>
        <authorList>
            <person name="Xie G."/>
            <person name="Bruce D.C."/>
            <person name="Challacombe J.F."/>
            <person name="Chertkov O."/>
            <person name="Detter J.C."/>
            <person name="Gilna P."/>
            <person name="Han C.S."/>
            <person name="Lucas S."/>
            <person name="Misra M."/>
            <person name="Myers G.L."/>
            <person name="Richardson P."/>
            <person name="Tapia R."/>
            <person name="Thayer N."/>
            <person name="Thompson L.S."/>
            <person name="Brettin T.S."/>
            <person name="Henrissat B."/>
            <person name="Wilson D.B."/>
            <person name="McBride M.J."/>
        </authorList>
    </citation>
    <scope>NUCLEOTIDE SEQUENCE [LARGE SCALE GENOMIC DNA]</scope>
    <source>
        <strain evidence="8">ATCC 33406 / DSM 1761 / CIP 103989 / NBRC 15051 / NCIMB 9469 / D465</strain>
    </source>
</reference>
<dbReference type="KEGG" id="chu:CHU_2881"/>
<dbReference type="GO" id="GO:0005829">
    <property type="term" value="C:cytosol"/>
    <property type="evidence" value="ECO:0007669"/>
    <property type="project" value="TreeGrafter"/>
</dbReference>
<evidence type="ECO:0000313" key="8">
    <source>
        <dbReference type="Proteomes" id="UP000001822"/>
    </source>
</evidence>
<dbReference type="GO" id="GO:0032993">
    <property type="term" value="C:protein-DNA complex"/>
    <property type="evidence" value="ECO:0007669"/>
    <property type="project" value="TreeGrafter"/>
</dbReference>
<dbReference type="GO" id="GO:0006355">
    <property type="term" value="P:regulation of DNA-templated transcription"/>
    <property type="evidence" value="ECO:0007669"/>
    <property type="project" value="TreeGrafter"/>
</dbReference>
<name>A0A6N4SUX2_CYTH3</name>
<proteinExistence type="predicted"/>
<keyword evidence="1 4" id="KW-0597">Phosphoprotein</keyword>
<dbReference type="Pfam" id="PF00072">
    <property type="entry name" value="Response_reg"/>
    <property type="match status" value="1"/>
</dbReference>
<evidence type="ECO:0000256" key="1">
    <source>
        <dbReference type="ARBA" id="ARBA00022553"/>
    </source>
</evidence>
<dbReference type="SMART" id="SM00448">
    <property type="entry name" value="REC"/>
    <property type="match status" value="1"/>
</dbReference>
<dbReference type="EMBL" id="CP000383">
    <property type="protein sequence ID" value="ABG60128.1"/>
    <property type="molecule type" value="Genomic_DNA"/>
</dbReference>
<keyword evidence="5" id="KW-0472">Membrane</keyword>
<dbReference type="Gene3D" id="3.40.50.2300">
    <property type="match status" value="1"/>
</dbReference>
<dbReference type="OrthoDB" id="1118837at2"/>
<feature type="domain" description="Response regulatory" evidence="6">
    <location>
        <begin position="8"/>
        <end position="121"/>
    </location>
</feature>
<sequence length="158" mass="18091">MRKYINPRVFVVEDNTTYAQMIGYQLEQKRNTVDIFHSGEECLNQLYKNPDIIVLDYMLGTMDGIEVLKQVKSINPDIQVIFLSAQDDIQVGINSLKYGAFDYVIKDDDAHLNVSLAITKILMLKSMVITETKRSKLKRFAIASLFVLVAFTAFKLIF</sequence>
<accession>A0A6N4SUX2</accession>
<dbReference type="CDD" id="cd17574">
    <property type="entry name" value="REC_OmpR"/>
    <property type="match status" value="1"/>
</dbReference>
<dbReference type="AlphaFoldDB" id="A0A6N4SUX2"/>
<dbReference type="InterPro" id="IPR001789">
    <property type="entry name" value="Sig_transdc_resp-reg_receiver"/>
</dbReference>
<dbReference type="RefSeq" id="WP_011586238.1">
    <property type="nucleotide sequence ID" value="NC_008255.1"/>
</dbReference>
<dbReference type="GO" id="GO:0000156">
    <property type="term" value="F:phosphorelay response regulator activity"/>
    <property type="evidence" value="ECO:0007669"/>
    <property type="project" value="TreeGrafter"/>
</dbReference>
<feature type="transmembrane region" description="Helical" evidence="5">
    <location>
        <begin position="140"/>
        <end position="157"/>
    </location>
</feature>
<dbReference type="PANTHER" id="PTHR48111">
    <property type="entry name" value="REGULATOR OF RPOS"/>
    <property type="match status" value="1"/>
</dbReference>
<dbReference type="InterPro" id="IPR039420">
    <property type="entry name" value="WalR-like"/>
</dbReference>
<dbReference type="PANTHER" id="PTHR48111:SF40">
    <property type="entry name" value="PHOSPHATE REGULON TRANSCRIPTIONAL REGULATORY PROTEIN PHOB"/>
    <property type="match status" value="1"/>
</dbReference>
<evidence type="ECO:0000256" key="3">
    <source>
        <dbReference type="ARBA" id="ARBA00023125"/>
    </source>
</evidence>
<dbReference type="PROSITE" id="PS50110">
    <property type="entry name" value="RESPONSE_REGULATORY"/>
    <property type="match status" value="1"/>
</dbReference>